<dbReference type="EMBL" id="CP032157">
    <property type="protein sequence ID" value="AXY72776.1"/>
    <property type="molecule type" value="Genomic_DNA"/>
</dbReference>
<accession>A0A3B7MIA3</accession>
<keyword evidence="2" id="KW-1185">Reference proteome</keyword>
<reference evidence="1 2" key="1">
    <citation type="submission" date="2018-09" db="EMBL/GenBank/DDBJ databases">
        <title>Genome sequencing of strain 6GH32-13.</title>
        <authorList>
            <person name="Weon H.-Y."/>
            <person name="Heo J."/>
            <person name="Kwon S.-W."/>
        </authorList>
    </citation>
    <scope>NUCLEOTIDE SEQUENCE [LARGE SCALE GENOMIC DNA]</scope>
    <source>
        <strain evidence="1 2">5GH32-13</strain>
    </source>
</reference>
<sequence length="69" mass="8103">MKNLVRIVKNRIEAITGRSILIVYRTYSALFIKQADFTPPHTPVRRQEIILIKRVNNTYNVVGRECFVQ</sequence>
<organism evidence="1 2">
    <name type="scientific">Paraflavitalea soli</name>
    <dbReference type="NCBI Taxonomy" id="2315862"/>
    <lineage>
        <taxon>Bacteria</taxon>
        <taxon>Pseudomonadati</taxon>
        <taxon>Bacteroidota</taxon>
        <taxon>Chitinophagia</taxon>
        <taxon>Chitinophagales</taxon>
        <taxon>Chitinophagaceae</taxon>
        <taxon>Paraflavitalea</taxon>
    </lineage>
</organism>
<protein>
    <submittedName>
        <fullName evidence="1">Uncharacterized protein</fullName>
    </submittedName>
</protein>
<evidence type="ECO:0000313" key="2">
    <source>
        <dbReference type="Proteomes" id="UP000263900"/>
    </source>
</evidence>
<dbReference type="Proteomes" id="UP000263900">
    <property type="component" value="Chromosome"/>
</dbReference>
<proteinExistence type="predicted"/>
<dbReference type="AlphaFoldDB" id="A0A3B7MIA3"/>
<dbReference type="KEGG" id="pseg:D3H65_01785"/>
<evidence type="ECO:0000313" key="1">
    <source>
        <dbReference type="EMBL" id="AXY72776.1"/>
    </source>
</evidence>
<dbReference type="RefSeq" id="WP_119048614.1">
    <property type="nucleotide sequence ID" value="NZ_CP032157.1"/>
</dbReference>
<name>A0A3B7MIA3_9BACT</name>
<gene>
    <name evidence="1" type="ORF">D3H65_01785</name>
</gene>